<protein>
    <submittedName>
        <fullName evidence="1">Uncharacterized protein</fullName>
    </submittedName>
</protein>
<name>A0ACD4CDL1_9BACI</name>
<evidence type="ECO:0000313" key="2">
    <source>
        <dbReference type="Proteomes" id="UP001064027"/>
    </source>
</evidence>
<dbReference type="EMBL" id="CP104558">
    <property type="protein sequence ID" value="UXH46547.1"/>
    <property type="molecule type" value="Genomic_DNA"/>
</dbReference>
<keyword evidence="2" id="KW-1185">Reference proteome</keyword>
<reference evidence="1" key="1">
    <citation type="submission" date="2022-09" db="EMBL/GenBank/DDBJ databases">
        <title>Complete genome sequence of Rossellomorea vietnamensis strain RL-WG62, a newly isolated PGPR with the potential for plant salinity stress alleviation.</title>
        <authorList>
            <person name="Ren L."/>
            <person name="Wang G."/>
            <person name="Hu H."/>
        </authorList>
    </citation>
    <scope>NUCLEOTIDE SEQUENCE</scope>
    <source>
        <strain evidence="1">RL-WG62</strain>
    </source>
</reference>
<sequence length="131" mass="14739">MKRPIGVSLIGYFYLFGAVVLVFTAIFYQADADAISISERFGVSILPERMMRVVLALFSLLMVYGYMKLKRWGFWLFVSYSVLFGVISSVIATNHPQQPFIGNVVFSVIVLIYTVYVRGAFFTTAGRGQPI</sequence>
<proteinExistence type="predicted"/>
<gene>
    <name evidence="1" type="ORF">N5C46_11045</name>
</gene>
<accession>A0ACD4CDL1</accession>
<dbReference type="Proteomes" id="UP001064027">
    <property type="component" value="Chromosome"/>
</dbReference>
<organism evidence="1 2">
    <name type="scientific">Rossellomorea vietnamensis</name>
    <dbReference type="NCBI Taxonomy" id="218284"/>
    <lineage>
        <taxon>Bacteria</taxon>
        <taxon>Bacillati</taxon>
        <taxon>Bacillota</taxon>
        <taxon>Bacilli</taxon>
        <taxon>Bacillales</taxon>
        <taxon>Bacillaceae</taxon>
        <taxon>Rossellomorea</taxon>
    </lineage>
</organism>
<evidence type="ECO:0000313" key="1">
    <source>
        <dbReference type="EMBL" id="UXH46547.1"/>
    </source>
</evidence>